<dbReference type="Gene3D" id="3.30.420.40">
    <property type="match status" value="1"/>
</dbReference>
<accession>A0A7Y1MIJ4</accession>
<dbReference type="PANTHER" id="PTHR19375">
    <property type="entry name" value="HEAT SHOCK PROTEIN 70KDA"/>
    <property type="match status" value="1"/>
</dbReference>
<dbReference type="RefSeq" id="WP_057711670.1">
    <property type="nucleotide sequence ID" value="NZ_JAAQYH010000019.1"/>
</dbReference>
<evidence type="ECO:0000313" key="5">
    <source>
        <dbReference type="EMBL" id="NNA82431.1"/>
    </source>
</evidence>
<dbReference type="InterPro" id="IPR043129">
    <property type="entry name" value="ATPase_NBD"/>
</dbReference>
<protein>
    <submittedName>
        <fullName evidence="5">Hsp70 family protein</fullName>
    </submittedName>
</protein>
<evidence type="ECO:0000313" key="7">
    <source>
        <dbReference type="Proteomes" id="UP000586252"/>
    </source>
</evidence>
<dbReference type="GO" id="GO:0140662">
    <property type="term" value="F:ATP-dependent protein folding chaperone"/>
    <property type="evidence" value="ECO:0007669"/>
    <property type="project" value="InterPro"/>
</dbReference>
<dbReference type="AlphaFoldDB" id="A0A7Y1MIJ4"/>
<dbReference type="InterPro" id="IPR013126">
    <property type="entry name" value="Hsp_70_fam"/>
</dbReference>
<dbReference type="Proteomes" id="UP000586252">
    <property type="component" value="Unassembled WGS sequence"/>
</dbReference>
<keyword evidence="3" id="KW-0175">Coiled coil</keyword>
<dbReference type="Proteomes" id="UP000535954">
    <property type="component" value="Unassembled WGS sequence"/>
</dbReference>
<sequence length="499" mass="54750">MKIGIDFGTSYSSAAAFRNGRIEHVMFDGQPQFRTSVFFPDRAVDISGFELTSLHEQEISDGIRSAKASYAKRLAEYNKDIAAIEMRARAAARNKTPMSEEEKAERRAMIAKPFLSRDQDLRESAVNAIKRHWLSDEIAKAKEADIHLDTAIFGEEAIDALFIYESGRLVQSPKSMLGFRLERVQRGYITGIVTRILKHIREQASLQLGQEVTQATLGRPVKFRSSIGPDGGLQAIAILTEAALAAGFEKVDFLHEPSAAAVGYHTSSATAHHALIVDIGGGTTDIALAEVGTEDTQPHILSTWGEPKGGTDVDLGLSLRSVMPLFGKGVCPELLAPVFMDAASVSDLNRQKSFRDRRFIHTPLPYASRLAELQKPGIPVRLNRDVEKLKIELSKTARSERSLSYIEPSLVAQATDTHLASGAESFMRSFEQLLAQVSKEIQEYTPVLFLTGGMSRAPYVIEAVKQAFPRCDIVPSEASLGVVDGLSVYASLTQDVRYP</sequence>
<feature type="coiled-coil region" evidence="3">
    <location>
        <begin position="67"/>
        <end position="94"/>
    </location>
</feature>
<evidence type="ECO:0000256" key="1">
    <source>
        <dbReference type="ARBA" id="ARBA00022741"/>
    </source>
</evidence>
<keyword evidence="1" id="KW-0547">Nucleotide-binding</keyword>
<proteinExistence type="predicted"/>
<gene>
    <name evidence="4" type="ORF">HBO13_28715</name>
    <name evidence="5" type="ORF">HBO30_27335</name>
</gene>
<dbReference type="SUPFAM" id="SSF53067">
    <property type="entry name" value="Actin-like ATPase domain"/>
    <property type="match status" value="2"/>
</dbReference>
<name>A0A7Y1MIJ4_9PSED</name>
<evidence type="ECO:0000256" key="2">
    <source>
        <dbReference type="ARBA" id="ARBA00022840"/>
    </source>
</evidence>
<evidence type="ECO:0000256" key="3">
    <source>
        <dbReference type="SAM" id="Coils"/>
    </source>
</evidence>
<dbReference type="Pfam" id="PF00012">
    <property type="entry name" value="HSP70"/>
    <property type="match status" value="1"/>
</dbReference>
<keyword evidence="2" id="KW-0067">ATP-binding</keyword>
<dbReference type="GO" id="GO:0005524">
    <property type="term" value="F:ATP binding"/>
    <property type="evidence" value="ECO:0007669"/>
    <property type="project" value="UniProtKB-KW"/>
</dbReference>
<organism evidence="5 7">
    <name type="scientific">Pseudomonas lactis</name>
    <dbReference type="NCBI Taxonomy" id="1615674"/>
    <lineage>
        <taxon>Bacteria</taxon>
        <taxon>Pseudomonadati</taxon>
        <taxon>Pseudomonadota</taxon>
        <taxon>Gammaproteobacteria</taxon>
        <taxon>Pseudomonadales</taxon>
        <taxon>Pseudomonadaceae</taxon>
        <taxon>Pseudomonas</taxon>
    </lineage>
</organism>
<comment type="caution">
    <text evidence="5">The sequence shown here is derived from an EMBL/GenBank/DDBJ whole genome shotgun (WGS) entry which is preliminary data.</text>
</comment>
<dbReference type="EMBL" id="JAAQYH010000019">
    <property type="protein sequence ID" value="NNA76622.1"/>
    <property type="molecule type" value="Genomic_DNA"/>
</dbReference>
<evidence type="ECO:0000313" key="4">
    <source>
        <dbReference type="EMBL" id="NNA76622.1"/>
    </source>
</evidence>
<dbReference type="EMBL" id="JAAQYI010000017">
    <property type="protein sequence ID" value="NNA82431.1"/>
    <property type="molecule type" value="Genomic_DNA"/>
</dbReference>
<reference evidence="6 7" key="1">
    <citation type="journal article" date="2020" name="Front. Microbiol.">
        <title>Genetic Organization of the aprX-lipA2 Operon Affects the Proteolytic Potential of Pseudomonas Species in Milk.</title>
        <authorList>
            <person name="Maier C."/>
            <person name="Huptas C."/>
            <person name="von Neubeck M."/>
            <person name="Scherer S."/>
            <person name="Wenning M."/>
            <person name="Lucking G."/>
        </authorList>
    </citation>
    <scope>NUCLEOTIDE SEQUENCE [LARGE SCALE GENOMIC DNA]</scope>
    <source>
        <strain evidence="5 7">WS 5404</strain>
        <strain evidence="4 6">WS 5405</strain>
    </source>
</reference>
<evidence type="ECO:0000313" key="6">
    <source>
        <dbReference type="Proteomes" id="UP000535954"/>
    </source>
</evidence>